<accession>A0ABT4MJF0</accession>
<dbReference type="Gene3D" id="1.10.287.130">
    <property type="match status" value="1"/>
</dbReference>
<evidence type="ECO:0000256" key="5">
    <source>
        <dbReference type="ARBA" id="ARBA00022679"/>
    </source>
</evidence>
<evidence type="ECO:0000256" key="10">
    <source>
        <dbReference type="ARBA" id="ARBA00023136"/>
    </source>
</evidence>
<feature type="transmembrane region" description="Helical" evidence="11">
    <location>
        <begin position="180"/>
        <end position="202"/>
    </location>
</feature>
<keyword evidence="5" id="KW-0808">Transferase</keyword>
<dbReference type="SUPFAM" id="SSF158472">
    <property type="entry name" value="HAMP domain-like"/>
    <property type="match status" value="1"/>
</dbReference>
<dbReference type="SUPFAM" id="SSF47384">
    <property type="entry name" value="Homodimeric domain of signal transducing histidine kinase"/>
    <property type="match status" value="1"/>
</dbReference>
<evidence type="ECO:0000256" key="4">
    <source>
        <dbReference type="ARBA" id="ARBA00022553"/>
    </source>
</evidence>
<dbReference type="PROSITE" id="PS50109">
    <property type="entry name" value="HIS_KIN"/>
    <property type="match status" value="1"/>
</dbReference>
<proteinExistence type="predicted"/>
<sequence>MRTRLLALRPTSARSRIFSWVLLLVLVSLAAVTVTTWLLMIRATDNRMRESLRTEIAEFTTLTDAGVDPGTGEPFDGINDVLRVVITYNLARPNEKFLGYVDGAFAVQSRQQAPVRLSDDDGFTAEVGSVTAPVEGSYSSAAGEVLYLAVPVSLAGDPVPGVVVAAYFADQERASADETATLMLVVGGVTSVLAAIGAWFVAGRILSPIRHITATARSINETDLSGRITDARTTGRGDDIGALIDTLNSMLDRIESGAASQRRFLDDAGHELRTPITIVRGHLDVLDHGDPADVRDTVALVDDELDRMNRLVADLLLLTRADQTSFVTPVVTDVDALTRSVFDKVTTLADREWVLEASATVHAPLDAQRLTQALLALADNATHHTMPGSRIGIGSQLSDGDIRFWVTDSGPGIERDEQERIFERFARGRNGTRRTEGAGLGLSIVTAIARAHRGRVSVGSAPGHGATFTISIPLTDSVASQKDRPWPAS</sequence>
<evidence type="ECO:0000256" key="7">
    <source>
        <dbReference type="ARBA" id="ARBA00022777"/>
    </source>
</evidence>
<dbReference type="RefSeq" id="WP_269607543.1">
    <property type="nucleotide sequence ID" value="NZ_JAPWIJ010000010.1"/>
</dbReference>
<dbReference type="EC" id="2.7.13.3" evidence="3"/>
<dbReference type="InterPro" id="IPR036097">
    <property type="entry name" value="HisK_dim/P_sf"/>
</dbReference>
<evidence type="ECO:0000256" key="6">
    <source>
        <dbReference type="ARBA" id="ARBA00022692"/>
    </source>
</evidence>
<evidence type="ECO:0000259" key="13">
    <source>
        <dbReference type="PROSITE" id="PS50885"/>
    </source>
</evidence>
<dbReference type="CDD" id="cd00075">
    <property type="entry name" value="HATPase"/>
    <property type="match status" value="1"/>
</dbReference>
<dbReference type="InterPro" id="IPR003660">
    <property type="entry name" value="HAMP_dom"/>
</dbReference>
<evidence type="ECO:0000256" key="9">
    <source>
        <dbReference type="ARBA" id="ARBA00023012"/>
    </source>
</evidence>
<dbReference type="InterPro" id="IPR050428">
    <property type="entry name" value="TCS_sensor_his_kinase"/>
</dbReference>
<evidence type="ECO:0000256" key="2">
    <source>
        <dbReference type="ARBA" id="ARBA00004236"/>
    </source>
</evidence>
<evidence type="ECO:0000259" key="12">
    <source>
        <dbReference type="PROSITE" id="PS50109"/>
    </source>
</evidence>
<dbReference type="Pfam" id="PF02518">
    <property type="entry name" value="HATPase_c"/>
    <property type="match status" value="1"/>
</dbReference>
<keyword evidence="10 11" id="KW-0472">Membrane</keyword>
<comment type="subcellular location">
    <subcellularLocation>
        <location evidence="2">Cell membrane</location>
    </subcellularLocation>
</comment>
<dbReference type="CDD" id="cd06225">
    <property type="entry name" value="HAMP"/>
    <property type="match status" value="1"/>
</dbReference>
<dbReference type="PANTHER" id="PTHR45436">
    <property type="entry name" value="SENSOR HISTIDINE KINASE YKOH"/>
    <property type="match status" value="1"/>
</dbReference>
<dbReference type="Gene3D" id="6.10.340.10">
    <property type="match status" value="1"/>
</dbReference>
<evidence type="ECO:0000313" key="15">
    <source>
        <dbReference type="Proteomes" id="UP001081071"/>
    </source>
</evidence>
<evidence type="ECO:0000256" key="8">
    <source>
        <dbReference type="ARBA" id="ARBA00022989"/>
    </source>
</evidence>
<dbReference type="InterPro" id="IPR005467">
    <property type="entry name" value="His_kinase_dom"/>
</dbReference>
<name>A0ABT4MJF0_9NOCA</name>
<dbReference type="Gene3D" id="3.30.565.10">
    <property type="entry name" value="Histidine kinase-like ATPase, C-terminal domain"/>
    <property type="match status" value="1"/>
</dbReference>
<dbReference type="GO" id="GO:0016301">
    <property type="term" value="F:kinase activity"/>
    <property type="evidence" value="ECO:0007669"/>
    <property type="project" value="UniProtKB-KW"/>
</dbReference>
<keyword evidence="15" id="KW-1185">Reference proteome</keyword>
<dbReference type="SMART" id="SM00304">
    <property type="entry name" value="HAMP"/>
    <property type="match status" value="1"/>
</dbReference>
<feature type="transmembrane region" description="Helical" evidence="11">
    <location>
        <begin position="20"/>
        <end position="41"/>
    </location>
</feature>
<keyword evidence="6 11" id="KW-0812">Transmembrane</keyword>
<dbReference type="CDD" id="cd00082">
    <property type="entry name" value="HisKA"/>
    <property type="match status" value="1"/>
</dbReference>
<comment type="catalytic activity">
    <reaction evidence="1">
        <text>ATP + protein L-histidine = ADP + protein N-phospho-L-histidine.</text>
        <dbReference type="EC" id="2.7.13.3"/>
    </reaction>
</comment>
<keyword evidence="4" id="KW-0597">Phosphoprotein</keyword>
<evidence type="ECO:0000256" key="1">
    <source>
        <dbReference type="ARBA" id="ARBA00000085"/>
    </source>
</evidence>
<evidence type="ECO:0000313" key="14">
    <source>
        <dbReference type="EMBL" id="MCZ4521115.1"/>
    </source>
</evidence>
<keyword evidence="7 14" id="KW-0418">Kinase</keyword>
<dbReference type="PANTHER" id="PTHR45436:SF5">
    <property type="entry name" value="SENSOR HISTIDINE KINASE TRCS"/>
    <property type="match status" value="1"/>
</dbReference>
<dbReference type="InterPro" id="IPR036890">
    <property type="entry name" value="HATPase_C_sf"/>
</dbReference>
<dbReference type="Proteomes" id="UP001081071">
    <property type="component" value="Unassembled WGS sequence"/>
</dbReference>
<organism evidence="14 15">
    <name type="scientific">Rhodococcus ruber</name>
    <dbReference type="NCBI Taxonomy" id="1830"/>
    <lineage>
        <taxon>Bacteria</taxon>
        <taxon>Bacillati</taxon>
        <taxon>Actinomycetota</taxon>
        <taxon>Actinomycetes</taxon>
        <taxon>Mycobacteriales</taxon>
        <taxon>Nocardiaceae</taxon>
        <taxon>Rhodococcus</taxon>
    </lineage>
</organism>
<evidence type="ECO:0000256" key="3">
    <source>
        <dbReference type="ARBA" id="ARBA00012438"/>
    </source>
</evidence>
<keyword evidence="8 11" id="KW-1133">Transmembrane helix</keyword>
<feature type="transmembrane region" description="Helical" evidence="11">
    <location>
        <begin position="145"/>
        <end position="168"/>
    </location>
</feature>
<dbReference type="SUPFAM" id="SSF55874">
    <property type="entry name" value="ATPase domain of HSP90 chaperone/DNA topoisomerase II/histidine kinase"/>
    <property type="match status" value="1"/>
</dbReference>
<feature type="domain" description="HAMP" evidence="13">
    <location>
        <begin position="203"/>
        <end position="259"/>
    </location>
</feature>
<dbReference type="InterPro" id="IPR003661">
    <property type="entry name" value="HisK_dim/P_dom"/>
</dbReference>
<dbReference type="PRINTS" id="PR00344">
    <property type="entry name" value="BCTRLSENSOR"/>
</dbReference>
<feature type="domain" description="Histidine kinase" evidence="12">
    <location>
        <begin position="267"/>
        <end position="476"/>
    </location>
</feature>
<dbReference type="Pfam" id="PF00512">
    <property type="entry name" value="HisKA"/>
    <property type="match status" value="1"/>
</dbReference>
<protein>
    <recommendedName>
        <fullName evidence="3">histidine kinase</fullName>
        <ecNumber evidence="3">2.7.13.3</ecNumber>
    </recommendedName>
</protein>
<keyword evidence="9" id="KW-0902">Two-component regulatory system</keyword>
<dbReference type="InterPro" id="IPR004358">
    <property type="entry name" value="Sig_transdc_His_kin-like_C"/>
</dbReference>
<gene>
    <name evidence="14" type="ORF">O4220_21600</name>
</gene>
<reference evidence="14" key="1">
    <citation type="submission" date="2022-12" db="EMBL/GenBank/DDBJ databases">
        <authorList>
            <person name="Krivoruchko A.V."/>
            <person name="Elkin A."/>
        </authorList>
    </citation>
    <scope>NUCLEOTIDE SEQUENCE</scope>
    <source>
        <strain evidence="14">IEGM 1391</strain>
    </source>
</reference>
<evidence type="ECO:0000256" key="11">
    <source>
        <dbReference type="SAM" id="Phobius"/>
    </source>
</evidence>
<dbReference type="PROSITE" id="PS50885">
    <property type="entry name" value="HAMP"/>
    <property type="match status" value="1"/>
</dbReference>
<dbReference type="SMART" id="SM00388">
    <property type="entry name" value="HisKA"/>
    <property type="match status" value="1"/>
</dbReference>
<dbReference type="InterPro" id="IPR003594">
    <property type="entry name" value="HATPase_dom"/>
</dbReference>
<comment type="caution">
    <text evidence="14">The sequence shown here is derived from an EMBL/GenBank/DDBJ whole genome shotgun (WGS) entry which is preliminary data.</text>
</comment>
<dbReference type="Pfam" id="PF00672">
    <property type="entry name" value="HAMP"/>
    <property type="match status" value="1"/>
</dbReference>
<dbReference type="SMART" id="SM00387">
    <property type="entry name" value="HATPase_c"/>
    <property type="match status" value="1"/>
</dbReference>
<dbReference type="EMBL" id="JAPWIJ010000010">
    <property type="protein sequence ID" value="MCZ4521115.1"/>
    <property type="molecule type" value="Genomic_DNA"/>
</dbReference>